<reference evidence="2 3" key="1">
    <citation type="journal article" date="2011" name="J. Bacteriol.">
        <title>Complete genome sequence of Burkholderia rhizoxinica, an endosymbiont of Rhizopus microsporus.</title>
        <authorList>
            <person name="Lackner G."/>
            <person name="Moebius N."/>
            <person name="Partida-Martinez L."/>
            <person name="Hertweck C."/>
        </authorList>
    </citation>
    <scope>NUCLEOTIDE SEQUENCE [LARGE SCALE GENOMIC DNA]</scope>
    <source>
        <strain evidence="3">DSM 19002 / CIP 109453 / HKI 454</strain>
    </source>
</reference>
<evidence type="ECO:0000313" key="2">
    <source>
        <dbReference type="EMBL" id="CBW74280.1"/>
    </source>
</evidence>
<dbReference type="EMBL" id="FR687359">
    <property type="protein sequence ID" value="CBW74280.1"/>
    <property type="molecule type" value="Genomic_DNA"/>
</dbReference>
<keyword evidence="1" id="KW-0732">Signal</keyword>
<protein>
    <submittedName>
        <fullName evidence="2">Uncharacterized protein</fullName>
    </submittedName>
</protein>
<dbReference type="Proteomes" id="UP000007437">
    <property type="component" value="Chromosome"/>
</dbReference>
<feature type="signal peptide" evidence="1">
    <location>
        <begin position="1"/>
        <end position="22"/>
    </location>
</feature>
<gene>
    <name evidence="2" type="ordered locus">RBRH_01768</name>
</gene>
<organism evidence="2 3">
    <name type="scientific">Mycetohabitans rhizoxinica (strain DSM 19002 / CIP 109453 / HKI 454)</name>
    <name type="common">Paraburkholderia rhizoxinica</name>
    <dbReference type="NCBI Taxonomy" id="882378"/>
    <lineage>
        <taxon>Bacteria</taxon>
        <taxon>Pseudomonadati</taxon>
        <taxon>Pseudomonadota</taxon>
        <taxon>Betaproteobacteria</taxon>
        <taxon>Burkholderiales</taxon>
        <taxon>Burkholderiaceae</taxon>
        <taxon>Mycetohabitans</taxon>
    </lineage>
</organism>
<name>E5ANU8_MYCRK</name>
<sequence>MVAMKSIFLALTVTVFCGQVQAYTASPVHEANTDRISPVQPASKAANGVSNTLHQSEKVVSDMWDEVENASAALTISKDPTPEVRAMLYQNVLEKNDQFRTNLSPPERLGLVREAYALLHQKLNIRSAGSQGLAAIIQRTDNLRTVGMELLGQLPDGGRRGSIVFKMKNGKLGMLSVWDYAADGGKIILYADFARQRVGQAPAILALGKAPNDDRRLWSLGWTTDTEDYELYLEDAKTTERDTEWQPEEIIQFAEQLMN</sequence>
<dbReference type="HOGENOM" id="CLU_1072319_0_0_4"/>
<dbReference type="AlphaFoldDB" id="E5ANU8"/>
<dbReference type="KEGG" id="brh:RBRH_01768"/>
<evidence type="ECO:0000256" key="1">
    <source>
        <dbReference type="SAM" id="SignalP"/>
    </source>
</evidence>
<dbReference type="STRING" id="882378.RBRH_01768"/>
<feature type="chain" id="PRO_5003193845" evidence="1">
    <location>
        <begin position="23"/>
        <end position="259"/>
    </location>
</feature>
<evidence type="ECO:0000313" key="3">
    <source>
        <dbReference type="Proteomes" id="UP000007437"/>
    </source>
</evidence>
<accession>E5ANU8</accession>
<proteinExistence type="predicted"/>